<dbReference type="InterPro" id="IPR000515">
    <property type="entry name" value="MetI-like"/>
</dbReference>
<evidence type="ECO:0000313" key="9">
    <source>
        <dbReference type="EMBL" id="GAA4489264.1"/>
    </source>
</evidence>
<evidence type="ECO:0000256" key="6">
    <source>
        <dbReference type="ARBA" id="ARBA00023136"/>
    </source>
</evidence>
<feature type="transmembrane region" description="Helical" evidence="7">
    <location>
        <begin position="182"/>
        <end position="203"/>
    </location>
</feature>
<feature type="transmembrane region" description="Helical" evidence="7">
    <location>
        <begin position="33"/>
        <end position="52"/>
    </location>
</feature>
<feature type="domain" description="ABC transmembrane type-1" evidence="8">
    <location>
        <begin position="93"/>
        <end position="306"/>
    </location>
</feature>
<dbReference type="Gene3D" id="1.10.3720.10">
    <property type="entry name" value="MetI-like"/>
    <property type="match status" value="1"/>
</dbReference>
<dbReference type="PANTHER" id="PTHR30193:SF41">
    <property type="entry name" value="DIACETYLCHITOBIOSE UPTAKE SYSTEM PERMEASE PROTEIN NGCF"/>
    <property type="match status" value="1"/>
</dbReference>
<proteinExistence type="inferred from homology"/>
<dbReference type="Proteomes" id="UP001500731">
    <property type="component" value="Unassembled WGS sequence"/>
</dbReference>
<feature type="transmembrane region" description="Helical" evidence="7">
    <location>
        <begin position="288"/>
        <end position="309"/>
    </location>
</feature>
<dbReference type="CDD" id="cd06261">
    <property type="entry name" value="TM_PBP2"/>
    <property type="match status" value="1"/>
</dbReference>
<gene>
    <name evidence="9" type="ORF">GCM10023171_29970</name>
</gene>
<keyword evidence="2 7" id="KW-0813">Transport</keyword>
<sequence>MANATTVEPPAVARNLRTATRTRSRYGRAREGFAAYWFVVPILIVFVVLYLIPMAQSIYYSFTDYNGYVSTPAFVGFKNYITIWRDSSMVSAFGFTLFYAVATAAIVTGLAIPLALVLNRRFVGRGFVRSVFFFPAVPSVAILGLVWAFILSPLGSGVINSVIGQLGVAPIPWLSNETLAQVSVIIVAVWSQTGWHAMLYLAYLQALPSDIFEAAKIDGANRWQEFKNLTLPLLIPAVTVSQLLLLTNGLKVYDLPFTLTHGGPGFATRTLTQSIIENGIAQSDVGKASALSVLFLIVVGLIIVGQLALSRRLEERYS</sequence>
<comment type="subcellular location">
    <subcellularLocation>
        <location evidence="1 7">Cell membrane</location>
        <topology evidence="1 7">Multi-pass membrane protein</topology>
    </subcellularLocation>
</comment>
<evidence type="ECO:0000256" key="7">
    <source>
        <dbReference type="RuleBase" id="RU363032"/>
    </source>
</evidence>
<evidence type="ECO:0000256" key="1">
    <source>
        <dbReference type="ARBA" id="ARBA00004651"/>
    </source>
</evidence>
<keyword evidence="3" id="KW-1003">Cell membrane</keyword>
<keyword evidence="10" id="KW-1185">Reference proteome</keyword>
<keyword evidence="5 7" id="KW-1133">Transmembrane helix</keyword>
<evidence type="ECO:0000256" key="3">
    <source>
        <dbReference type="ARBA" id="ARBA00022475"/>
    </source>
</evidence>
<reference evidence="10" key="1">
    <citation type="journal article" date="2019" name="Int. J. Syst. Evol. Microbiol.">
        <title>The Global Catalogue of Microorganisms (GCM) 10K type strain sequencing project: providing services to taxonomists for standard genome sequencing and annotation.</title>
        <authorList>
            <consortium name="The Broad Institute Genomics Platform"/>
            <consortium name="The Broad Institute Genome Sequencing Center for Infectious Disease"/>
            <person name="Wu L."/>
            <person name="Ma J."/>
        </authorList>
    </citation>
    <scope>NUCLEOTIDE SEQUENCE [LARGE SCALE GENOMIC DNA]</scope>
    <source>
        <strain evidence="10">JCM 17839</strain>
    </source>
</reference>
<dbReference type="EMBL" id="BAABGP010000021">
    <property type="protein sequence ID" value="GAA4489264.1"/>
    <property type="molecule type" value="Genomic_DNA"/>
</dbReference>
<accession>A0ABP8PPN7</accession>
<feature type="transmembrane region" description="Helical" evidence="7">
    <location>
        <begin position="229"/>
        <end position="250"/>
    </location>
</feature>
<dbReference type="InterPro" id="IPR035906">
    <property type="entry name" value="MetI-like_sf"/>
</dbReference>
<evidence type="ECO:0000256" key="4">
    <source>
        <dbReference type="ARBA" id="ARBA00022692"/>
    </source>
</evidence>
<keyword evidence="6 7" id="KW-0472">Membrane</keyword>
<feature type="transmembrane region" description="Helical" evidence="7">
    <location>
        <begin position="130"/>
        <end position="150"/>
    </location>
</feature>
<dbReference type="InterPro" id="IPR051393">
    <property type="entry name" value="ABC_transporter_permease"/>
</dbReference>
<name>A0ABP8PPN7_9MICO</name>
<evidence type="ECO:0000256" key="2">
    <source>
        <dbReference type="ARBA" id="ARBA00022448"/>
    </source>
</evidence>
<evidence type="ECO:0000313" key="10">
    <source>
        <dbReference type="Proteomes" id="UP001500731"/>
    </source>
</evidence>
<feature type="transmembrane region" description="Helical" evidence="7">
    <location>
        <begin position="97"/>
        <end position="118"/>
    </location>
</feature>
<dbReference type="PANTHER" id="PTHR30193">
    <property type="entry name" value="ABC TRANSPORTER PERMEASE PROTEIN"/>
    <property type="match status" value="1"/>
</dbReference>
<dbReference type="PROSITE" id="PS50928">
    <property type="entry name" value="ABC_TM1"/>
    <property type="match status" value="1"/>
</dbReference>
<protein>
    <submittedName>
        <fullName evidence="9">Sugar ABC transporter permease</fullName>
    </submittedName>
</protein>
<comment type="caution">
    <text evidence="9">The sequence shown here is derived from an EMBL/GenBank/DDBJ whole genome shotgun (WGS) entry which is preliminary data.</text>
</comment>
<dbReference type="SUPFAM" id="SSF161098">
    <property type="entry name" value="MetI-like"/>
    <property type="match status" value="1"/>
</dbReference>
<keyword evidence="4 7" id="KW-0812">Transmembrane</keyword>
<comment type="similarity">
    <text evidence="7">Belongs to the binding-protein-dependent transport system permease family.</text>
</comment>
<dbReference type="RefSeq" id="WP_345188205.1">
    <property type="nucleotide sequence ID" value="NZ_BAABGP010000021.1"/>
</dbReference>
<dbReference type="Pfam" id="PF00528">
    <property type="entry name" value="BPD_transp_1"/>
    <property type="match status" value="1"/>
</dbReference>
<evidence type="ECO:0000256" key="5">
    <source>
        <dbReference type="ARBA" id="ARBA00022989"/>
    </source>
</evidence>
<organism evidence="9 10">
    <name type="scientific">Microbacterium panaciterrae</name>
    <dbReference type="NCBI Taxonomy" id="985759"/>
    <lineage>
        <taxon>Bacteria</taxon>
        <taxon>Bacillati</taxon>
        <taxon>Actinomycetota</taxon>
        <taxon>Actinomycetes</taxon>
        <taxon>Micrococcales</taxon>
        <taxon>Microbacteriaceae</taxon>
        <taxon>Microbacterium</taxon>
    </lineage>
</organism>
<evidence type="ECO:0000259" key="8">
    <source>
        <dbReference type="PROSITE" id="PS50928"/>
    </source>
</evidence>